<feature type="compositionally biased region" description="Polar residues" evidence="1">
    <location>
        <begin position="207"/>
        <end position="221"/>
    </location>
</feature>
<name>A0A168LA33_ABSGL</name>
<dbReference type="OrthoDB" id="2357632at2759"/>
<sequence>MSLHHDHHNVLHTIDRNLRFFTAEEQQHLSHLGLLKQKERHQLGKLIKETHRRIQKILASQQSQRHVAFSAFPAETTPTTTQQHATLNDFFQHKQTKQLYWRLKTIKDQYHGIMQQQQIRVLENDMERYQQLQVIHGLSGRLDASSHVSDELHYLRLALSSLHRQWKLDRIQDMVNILAITPSSPGSTHSHTSPMLLPLSSPSSPSTNVASNHSGKAKMSSSNGILCSLKRWLKHSSSPGTISRKEMTDTAAPVSMATTPEKATPRITQCHHHQLLQRSQPHSHLLCSSQEECQAKIVQIVQDFHGIFEENAHQNEQRMHQIYARAFEPGTDSLLAEDIQRLCTSVTTAPPPSLASLTQLGVSSAFTRTFDTRSSFDSSSNELGHTVFSPRTTYERLSLASLITPPSASTNPSTKKLRQGNWIKKTWHKNRDHFKRRQLDGAKNSPGHHQQQVWSICLGLLSEHLLYVGQQYYARWIQDLADAQERQTAPYRAATECLASMYRALQIEQCHAVLSTLCSHLESSII</sequence>
<dbReference type="InParanoid" id="A0A168LA33"/>
<organism evidence="2">
    <name type="scientific">Absidia glauca</name>
    <name type="common">Pin mould</name>
    <dbReference type="NCBI Taxonomy" id="4829"/>
    <lineage>
        <taxon>Eukaryota</taxon>
        <taxon>Fungi</taxon>
        <taxon>Fungi incertae sedis</taxon>
        <taxon>Mucoromycota</taxon>
        <taxon>Mucoromycotina</taxon>
        <taxon>Mucoromycetes</taxon>
        <taxon>Mucorales</taxon>
        <taxon>Cunninghamellaceae</taxon>
        <taxon>Absidia</taxon>
    </lineage>
</organism>
<feature type="region of interest" description="Disordered" evidence="1">
    <location>
        <begin position="183"/>
        <end position="221"/>
    </location>
</feature>
<dbReference type="Proteomes" id="UP000078561">
    <property type="component" value="Unassembled WGS sequence"/>
</dbReference>
<proteinExistence type="predicted"/>
<gene>
    <name evidence="2" type="primary">ABSGL_01774.1 scaffold 2142</name>
</gene>
<evidence type="ECO:0000313" key="3">
    <source>
        <dbReference type="Proteomes" id="UP000078561"/>
    </source>
</evidence>
<evidence type="ECO:0000313" key="2">
    <source>
        <dbReference type="EMBL" id="SAL96376.1"/>
    </source>
</evidence>
<dbReference type="EMBL" id="LT550954">
    <property type="protein sequence ID" value="SAL96376.1"/>
    <property type="molecule type" value="Genomic_DNA"/>
</dbReference>
<dbReference type="AlphaFoldDB" id="A0A168LA33"/>
<evidence type="ECO:0000256" key="1">
    <source>
        <dbReference type="SAM" id="MobiDB-lite"/>
    </source>
</evidence>
<feature type="compositionally biased region" description="Low complexity" evidence="1">
    <location>
        <begin position="183"/>
        <end position="206"/>
    </location>
</feature>
<accession>A0A168LA33</accession>
<keyword evidence="3" id="KW-1185">Reference proteome</keyword>
<reference evidence="2" key="1">
    <citation type="submission" date="2016-04" db="EMBL/GenBank/DDBJ databases">
        <authorList>
            <person name="Evans L.H."/>
            <person name="Alamgir A."/>
            <person name="Owens N."/>
            <person name="Weber N.D."/>
            <person name="Virtaneva K."/>
            <person name="Barbian K."/>
            <person name="Babar A."/>
            <person name="Rosenke K."/>
        </authorList>
    </citation>
    <scope>NUCLEOTIDE SEQUENCE [LARGE SCALE GENOMIC DNA]</scope>
    <source>
        <strain evidence="2">CBS 101.48</strain>
    </source>
</reference>
<protein>
    <submittedName>
        <fullName evidence="2">Uncharacterized protein</fullName>
    </submittedName>
</protein>